<evidence type="ECO:0000256" key="3">
    <source>
        <dbReference type="ARBA" id="ARBA00023239"/>
    </source>
</evidence>
<evidence type="ECO:0000313" key="5">
    <source>
        <dbReference type="EMBL" id="GAA4445458.1"/>
    </source>
</evidence>
<evidence type="ECO:0000256" key="1">
    <source>
        <dbReference type="ARBA" id="ARBA00005568"/>
    </source>
</evidence>
<dbReference type="PANTHER" id="PTHR30502">
    <property type="entry name" value="2-KETO-3-DEOXY-L-RHAMNONATE ALDOLASE"/>
    <property type="match status" value="1"/>
</dbReference>
<feature type="domain" description="HpcH/HpaI aldolase/citrate lyase" evidence="4">
    <location>
        <begin position="24"/>
        <end position="241"/>
    </location>
</feature>
<dbReference type="EMBL" id="BAABEY010000033">
    <property type="protein sequence ID" value="GAA4445458.1"/>
    <property type="molecule type" value="Genomic_DNA"/>
</dbReference>
<dbReference type="RefSeq" id="WP_345031987.1">
    <property type="nucleotide sequence ID" value="NZ_BAABEY010000033.1"/>
</dbReference>
<comment type="caution">
    <text evidence="5">The sequence shown here is derived from an EMBL/GenBank/DDBJ whole genome shotgun (WGS) entry which is preliminary data.</text>
</comment>
<name>A0ABP8M6N1_9BACT</name>
<evidence type="ECO:0000256" key="2">
    <source>
        <dbReference type="ARBA" id="ARBA00022723"/>
    </source>
</evidence>
<dbReference type="Proteomes" id="UP001501508">
    <property type="component" value="Unassembled WGS sequence"/>
</dbReference>
<keyword evidence="3" id="KW-0456">Lyase</keyword>
<organism evidence="5 6">
    <name type="scientific">Ravibacter arvi</name>
    <dbReference type="NCBI Taxonomy" id="2051041"/>
    <lineage>
        <taxon>Bacteria</taxon>
        <taxon>Pseudomonadati</taxon>
        <taxon>Bacteroidota</taxon>
        <taxon>Cytophagia</taxon>
        <taxon>Cytophagales</taxon>
        <taxon>Spirosomataceae</taxon>
        <taxon>Ravibacter</taxon>
    </lineage>
</organism>
<proteinExistence type="inferred from homology"/>
<dbReference type="SUPFAM" id="SSF51621">
    <property type="entry name" value="Phosphoenolpyruvate/pyruvate domain"/>
    <property type="match status" value="1"/>
</dbReference>
<reference evidence="6" key="1">
    <citation type="journal article" date="2019" name="Int. J. Syst. Evol. Microbiol.">
        <title>The Global Catalogue of Microorganisms (GCM) 10K type strain sequencing project: providing services to taxonomists for standard genome sequencing and annotation.</title>
        <authorList>
            <consortium name="The Broad Institute Genomics Platform"/>
            <consortium name="The Broad Institute Genome Sequencing Center for Infectious Disease"/>
            <person name="Wu L."/>
            <person name="Ma J."/>
        </authorList>
    </citation>
    <scope>NUCLEOTIDE SEQUENCE [LARGE SCALE GENOMIC DNA]</scope>
    <source>
        <strain evidence="6">JCM 31920</strain>
    </source>
</reference>
<dbReference type="Gene3D" id="3.20.20.60">
    <property type="entry name" value="Phosphoenolpyruvate-binding domains"/>
    <property type="match status" value="1"/>
</dbReference>
<dbReference type="InterPro" id="IPR005000">
    <property type="entry name" value="Aldolase/citrate-lyase_domain"/>
</dbReference>
<comment type="similarity">
    <text evidence="1">Belongs to the HpcH/HpaI aldolase family.</text>
</comment>
<sequence>MRNSRTLAKWRAGKPVLGTTLHFNDPSVYEMAGLLGFDLLWMDLEHHAHSVETAANLMRAARVGGADILARPAKGEFLRAARLLEAGANGIIYPRCATAEEAAELVQNLKFPPMGIRGLDGSGADMPYGMIPLTDYLGKANRETFILVQVEDPVGLENAEAIAVVDGVDMLFFGPGDYSVQAGFPGDFENPKYYDAVRQVADAAKAAGKWWGTPAFSPEHAQKLLDMGAMLVTRAGDVTLLRLALMKLKEEFKPLGFTFNDDSSRNTGLGL</sequence>
<dbReference type="PANTHER" id="PTHR30502:SF0">
    <property type="entry name" value="PHOSPHOENOLPYRUVATE CARBOXYLASE FAMILY PROTEIN"/>
    <property type="match status" value="1"/>
</dbReference>
<evidence type="ECO:0000313" key="6">
    <source>
        <dbReference type="Proteomes" id="UP001501508"/>
    </source>
</evidence>
<keyword evidence="6" id="KW-1185">Reference proteome</keyword>
<evidence type="ECO:0000259" key="4">
    <source>
        <dbReference type="Pfam" id="PF03328"/>
    </source>
</evidence>
<dbReference type="InterPro" id="IPR015813">
    <property type="entry name" value="Pyrv/PenolPyrv_kinase-like_dom"/>
</dbReference>
<accession>A0ABP8M6N1</accession>
<gene>
    <name evidence="5" type="ORF">GCM10023091_37190</name>
</gene>
<keyword evidence="2" id="KW-0479">Metal-binding</keyword>
<dbReference type="InterPro" id="IPR040442">
    <property type="entry name" value="Pyrv_kinase-like_dom_sf"/>
</dbReference>
<dbReference type="InterPro" id="IPR050251">
    <property type="entry name" value="HpcH-HpaI_aldolase"/>
</dbReference>
<protein>
    <recommendedName>
        <fullName evidence="4">HpcH/HpaI aldolase/citrate lyase domain-containing protein</fullName>
    </recommendedName>
</protein>
<dbReference type="Pfam" id="PF03328">
    <property type="entry name" value="HpcH_HpaI"/>
    <property type="match status" value="1"/>
</dbReference>